<dbReference type="PANTHER" id="PTHR22960">
    <property type="entry name" value="MOLYBDOPTERIN COFACTOR SYNTHESIS PROTEIN A"/>
    <property type="match status" value="1"/>
</dbReference>
<dbReference type="UniPathway" id="UPA00344"/>
<keyword evidence="9" id="KW-1185">Reference proteome</keyword>
<dbReference type="Pfam" id="PF01967">
    <property type="entry name" value="MoaC"/>
    <property type="match status" value="1"/>
</dbReference>
<dbReference type="PANTHER" id="PTHR22960:SF0">
    <property type="entry name" value="MOLYBDENUM COFACTOR BIOSYNTHESIS PROTEIN 1"/>
    <property type="match status" value="1"/>
</dbReference>
<dbReference type="AlphaFoldDB" id="A0A1M6KUM4"/>
<comment type="catalytic activity">
    <reaction evidence="1">
        <text>(8S)-3',8-cyclo-7,8-dihydroguanosine 5'-triphosphate = cyclic pyranopterin phosphate + diphosphate</text>
        <dbReference type="Rhea" id="RHEA:49580"/>
        <dbReference type="ChEBI" id="CHEBI:33019"/>
        <dbReference type="ChEBI" id="CHEBI:59648"/>
        <dbReference type="ChEBI" id="CHEBI:131766"/>
        <dbReference type="EC" id="4.6.1.17"/>
    </reaction>
</comment>
<evidence type="ECO:0000256" key="3">
    <source>
        <dbReference type="ARBA" id="ARBA00012575"/>
    </source>
</evidence>
<proteinExistence type="predicted"/>
<dbReference type="InterPro" id="IPR023045">
    <property type="entry name" value="MoaC"/>
</dbReference>
<dbReference type="CDD" id="cd01420">
    <property type="entry name" value="MoaC_PE"/>
    <property type="match status" value="1"/>
</dbReference>
<evidence type="ECO:0000259" key="7">
    <source>
        <dbReference type="Pfam" id="PF01967"/>
    </source>
</evidence>
<organism evidence="8 9">
    <name type="scientific">Reichenbachiella agariperforans</name>
    <dbReference type="NCBI Taxonomy" id="156994"/>
    <lineage>
        <taxon>Bacteria</taxon>
        <taxon>Pseudomonadati</taxon>
        <taxon>Bacteroidota</taxon>
        <taxon>Cytophagia</taxon>
        <taxon>Cytophagales</taxon>
        <taxon>Reichenbachiellaceae</taxon>
        <taxon>Reichenbachiella</taxon>
    </lineage>
</organism>
<evidence type="ECO:0000256" key="4">
    <source>
        <dbReference type="ARBA" id="ARBA00023150"/>
    </source>
</evidence>
<sequence>MEKSGLSHIDDNNAPAMVNVGEKKVTRRSATARSIVVVSDEILALIEDGDIQSKKGPVFHTAIIAGTMAAKKTGELIPLCHPIGMDGCDIEIKVDHKEIVIRCTCSVTAKTGIEMEALTGASIAALTIYDMCKAMSHDIVIRETRLIAKTGGKKDFHHE</sequence>
<dbReference type="GO" id="GO:0061798">
    <property type="term" value="F:GTP 3',8'-cyclase activity"/>
    <property type="evidence" value="ECO:0007669"/>
    <property type="project" value="TreeGrafter"/>
</dbReference>
<dbReference type="NCBIfam" id="TIGR00581">
    <property type="entry name" value="moaC"/>
    <property type="match status" value="1"/>
</dbReference>
<protein>
    <recommendedName>
        <fullName evidence="3">cyclic pyranopterin monophosphate synthase</fullName>
        <ecNumber evidence="3">4.6.1.17</ecNumber>
    </recommendedName>
</protein>
<dbReference type="Gene3D" id="3.30.70.640">
    <property type="entry name" value="Molybdopterin cofactor biosynthesis C (MoaC) domain"/>
    <property type="match status" value="1"/>
</dbReference>
<accession>A0A1M6KUM4</accession>
<evidence type="ECO:0000256" key="2">
    <source>
        <dbReference type="ARBA" id="ARBA00005046"/>
    </source>
</evidence>
<evidence type="ECO:0000256" key="5">
    <source>
        <dbReference type="ARBA" id="ARBA00023239"/>
    </source>
</evidence>
<comment type="pathway">
    <text evidence="2">Cofactor biosynthesis; molybdopterin biosynthesis.</text>
</comment>
<evidence type="ECO:0000313" key="9">
    <source>
        <dbReference type="Proteomes" id="UP000184474"/>
    </source>
</evidence>
<name>A0A1M6KUM4_REIAG</name>
<dbReference type="NCBIfam" id="NF006870">
    <property type="entry name" value="PRK09364.1"/>
    <property type="match status" value="1"/>
</dbReference>
<gene>
    <name evidence="8" type="ORF">SAMN04488028_101715</name>
</gene>
<dbReference type="SUPFAM" id="SSF55040">
    <property type="entry name" value="Molybdenum cofactor biosynthesis protein C, MoaC"/>
    <property type="match status" value="1"/>
</dbReference>
<feature type="domain" description="Molybdopterin cofactor biosynthesis C (MoaC)" evidence="7">
    <location>
        <begin position="17"/>
        <end position="152"/>
    </location>
</feature>
<dbReference type="InterPro" id="IPR050105">
    <property type="entry name" value="MoCo_biosynth_MoaA/MoaC"/>
</dbReference>
<dbReference type="STRING" id="156994.SAMN04488028_101715"/>
<keyword evidence="5" id="KW-0456">Lyase</keyword>
<reference evidence="9" key="1">
    <citation type="submission" date="2016-11" db="EMBL/GenBank/DDBJ databases">
        <authorList>
            <person name="Varghese N."/>
            <person name="Submissions S."/>
        </authorList>
    </citation>
    <scope>NUCLEOTIDE SEQUENCE [LARGE SCALE GENOMIC DNA]</scope>
    <source>
        <strain evidence="9">DSM 26134</strain>
    </source>
</reference>
<evidence type="ECO:0000256" key="1">
    <source>
        <dbReference type="ARBA" id="ARBA00001637"/>
    </source>
</evidence>
<dbReference type="EC" id="4.6.1.17" evidence="3"/>
<comment type="function">
    <text evidence="6">Catalyzes the conversion of (8S)-3',8-cyclo-7,8-dihydroguanosine 5'-triphosphate to cyclic pyranopterin monophosphate (cPMP).</text>
</comment>
<dbReference type="EMBL" id="FRAA01000001">
    <property type="protein sequence ID" value="SHJ62718.1"/>
    <property type="molecule type" value="Genomic_DNA"/>
</dbReference>
<dbReference type="RefSeq" id="WP_073119450.1">
    <property type="nucleotide sequence ID" value="NZ_FRAA01000001.1"/>
</dbReference>
<dbReference type="GO" id="GO:0061799">
    <property type="term" value="F:cyclic pyranopterin monophosphate synthase activity"/>
    <property type="evidence" value="ECO:0007669"/>
    <property type="project" value="UniProtKB-EC"/>
</dbReference>
<evidence type="ECO:0000313" key="8">
    <source>
        <dbReference type="EMBL" id="SHJ62718.1"/>
    </source>
</evidence>
<keyword evidence="4" id="KW-0501">Molybdenum cofactor biosynthesis</keyword>
<dbReference type="InterPro" id="IPR002820">
    <property type="entry name" value="Mopterin_CF_biosynth-C_dom"/>
</dbReference>
<dbReference type="InterPro" id="IPR047594">
    <property type="entry name" value="MoaC_bact/euk"/>
</dbReference>
<evidence type="ECO:0000256" key="6">
    <source>
        <dbReference type="ARBA" id="ARBA00055087"/>
    </source>
</evidence>
<dbReference type="GO" id="GO:0006777">
    <property type="term" value="P:Mo-molybdopterin cofactor biosynthetic process"/>
    <property type="evidence" value="ECO:0007669"/>
    <property type="project" value="UniProtKB-KW"/>
</dbReference>
<dbReference type="Proteomes" id="UP000184474">
    <property type="component" value="Unassembled WGS sequence"/>
</dbReference>
<dbReference type="InterPro" id="IPR036522">
    <property type="entry name" value="MoaC_sf"/>
</dbReference>